<dbReference type="GO" id="GO:0005737">
    <property type="term" value="C:cytoplasm"/>
    <property type="evidence" value="ECO:0007669"/>
    <property type="project" value="TreeGrafter"/>
</dbReference>
<accession>A0AA43QL77</accession>
<keyword evidence="1" id="KW-0853">WD repeat</keyword>
<gene>
    <name evidence="5" type="ORF">OHK93_007808</name>
</gene>
<sequence>MSGYASSLRGDSACGGDYNKENPIVRQAYNGLVAYDTLYHASCLKGSPGADGKTSDYCYTNAVTNSSSPTDTYVYYIPLGLSLPAGSMPTCSQCLKDTMGLFATAAGNKSQPASLTYTDAAGKIDIQCGSNFVNQSVPGGGKSSSAPPTSASGSDDQHLNIHSYQPENSAAPFSLSTTVSTGHTANIFSAKFMPHSDDRTLVTCAGDAEVRVFDIEYSGRNPETSANASIASTSRGQRFQNTYKGVRYLSDGNTNARVYRSHGDRVKRIVTESSPNLFLTCSEDGEVRQFDLRLPSAAYPPPHGGRGFLPRRMDSDRSEVPPPLISYKRYNLDLNTISCSPSQPHYIALGGAHLHCLLHDRRMIGRDVEAERGTPDRASPASNMSATEEDMMGKATRCVRKFAPDGRRKMRVRDNRHITACKISDANPNELIASCQRSSDGTKGFVHGQNNTRAKSSGDRKRKRKKTASSTSVDVDGDDSRRRSASEAYVEDKMALRVRYENGQSEDVEMRDVIPNLPASAVANARESVFTESQKRSLQIAKSTVKIRKLVFSLEASPPGATLSQDPARHVKSFTSALGFAASCLPEMKETSRTWRYPMDPSSQTIELQQTLRFNRTSSQRFVQAAGTLSRVLGGKLQTASRTSSPALKLFDAVDPIGIETLPRASQDAPHTKREEFSYTFLKAILLWLDGGPQKLLSGFTKPTDHRSSLSFFHLPENASDAAIHDILIPYLLAKASDNAILDVSTSRFEPDESRQLFKSEISAVIAFSNAIQMPLEDLSRAIMPANGPEERSHIPAAQDRVTAVKYWGFRVGRGLLLNAGEDVNYQFVDIAFGGLGSAKVEDDRSHENINPEEVDPVVQDATVIKRHEFEREAQGSNVAEDNDQPHDNPSPSSRHESTTGSDEEVIRMDDLHAEIADRMAEDDANNGDDDDDEVSDGGDSDEGDEDENDEDAAAAQSFLFQSTRERGMNRNQVEDHVPCYPHTRSYRGHCNVKTVKDANFFGLQDEYVVSGSDSGHLFIWDKKTTQLLNILQGDSEVTNVVQGHPYEPLIAASGIDHTIKIFSPDTRAQEDAKNGINISSSIYSSRGHSSLSRSSRFQRNRGNTTQPDHNDADSSTEGLASRKRMQQSYQIVAQNDAMRQGGMRDAFITVGPFPALRTAPMGFAEWLALF</sequence>
<evidence type="ECO:0000256" key="1">
    <source>
        <dbReference type="ARBA" id="ARBA00022574"/>
    </source>
</evidence>
<feature type="region of interest" description="Disordered" evidence="3">
    <location>
        <begin position="369"/>
        <end position="395"/>
    </location>
</feature>
<feature type="compositionally biased region" description="Low complexity" evidence="3">
    <location>
        <begin position="1081"/>
        <end position="1102"/>
    </location>
</feature>
<evidence type="ECO:0000313" key="6">
    <source>
        <dbReference type="Proteomes" id="UP001161017"/>
    </source>
</evidence>
<protein>
    <recommendedName>
        <fullName evidence="4">DUF7729 domain-containing protein</fullName>
    </recommendedName>
</protein>
<dbReference type="InterPro" id="IPR045151">
    <property type="entry name" value="DCAF8"/>
</dbReference>
<dbReference type="InterPro" id="IPR001680">
    <property type="entry name" value="WD40_rpt"/>
</dbReference>
<dbReference type="GO" id="GO:0080008">
    <property type="term" value="C:Cul4-RING E3 ubiquitin ligase complex"/>
    <property type="evidence" value="ECO:0007669"/>
    <property type="project" value="TreeGrafter"/>
</dbReference>
<dbReference type="Gene3D" id="2.130.10.10">
    <property type="entry name" value="YVTN repeat-like/Quinoprotein amine dehydrogenase"/>
    <property type="match status" value="2"/>
</dbReference>
<dbReference type="GO" id="GO:0045717">
    <property type="term" value="P:negative regulation of fatty acid biosynthetic process"/>
    <property type="evidence" value="ECO:0007669"/>
    <property type="project" value="TreeGrafter"/>
</dbReference>
<evidence type="ECO:0000259" key="4">
    <source>
        <dbReference type="Pfam" id="PF24855"/>
    </source>
</evidence>
<dbReference type="SMART" id="SM00320">
    <property type="entry name" value="WD40"/>
    <property type="match status" value="5"/>
</dbReference>
<organism evidence="5 6">
    <name type="scientific">Ramalina farinacea</name>
    <dbReference type="NCBI Taxonomy" id="258253"/>
    <lineage>
        <taxon>Eukaryota</taxon>
        <taxon>Fungi</taxon>
        <taxon>Dikarya</taxon>
        <taxon>Ascomycota</taxon>
        <taxon>Pezizomycotina</taxon>
        <taxon>Lecanoromycetes</taxon>
        <taxon>OSLEUM clade</taxon>
        <taxon>Lecanoromycetidae</taxon>
        <taxon>Lecanorales</taxon>
        <taxon>Lecanorineae</taxon>
        <taxon>Ramalinaceae</taxon>
        <taxon>Ramalina</taxon>
    </lineage>
</organism>
<feature type="region of interest" description="Disordered" evidence="3">
    <location>
        <begin position="1081"/>
        <end position="1127"/>
    </location>
</feature>
<dbReference type="AlphaFoldDB" id="A0AA43QL77"/>
<dbReference type="Pfam" id="PF24855">
    <property type="entry name" value="DUF7729"/>
    <property type="match status" value="1"/>
</dbReference>
<reference evidence="5" key="1">
    <citation type="journal article" date="2023" name="Genome Biol. Evol.">
        <title>First Whole Genome Sequence and Flow Cytometry Genome Size Data for the Lichen-Forming Fungus Ramalina farinacea (Ascomycota).</title>
        <authorList>
            <person name="Llewellyn T."/>
            <person name="Mian S."/>
            <person name="Hill R."/>
            <person name="Leitch I.J."/>
            <person name="Gaya E."/>
        </authorList>
    </citation>
    <scope>NUCLEOTIDE SEQUENCE</scope>
    <source>
        <strain evidence="5">LIQ254RAFAR</strain>
    </source>
</reference>
<feature type="compositionally biased region" description="Basic and acidic residues" evidence="3">
    <location>
        <begin position="478"/>
        <end position="487"/>
    </location>
</feature>
<dbReference type="EMBL" id="JAPUFD010000007">
    <property type="protein sequence ID" value="MDI1488533.1"/>
    <property type="molecule type" value="Genomic_DNA"/>
</dbReference>
<dbReference type="PANTHER" id="PTHR15574">
    <property type="entry name" value="WD REPEAT DOMAIN-CONTAINING FAMILY"/>
    <property type="match status" value="1"/>
</dbReference>
<feature type="compositionally biased region" description="Low complexity" evidence="3">
    <location>
        <begin position="143"/>
        <end position="154"/>
    </location>
</feature>
<keyword evidence="2" id="KW-0677">Repeat</keyword>
<comment type="caution">
    <text evidence="5">The sequence shown here is derived from an EMBL/GenBank/DDBJ whole genome shotgun (WGS) entry which is preliminary data.</text>
</comment>
<dbReference type="PANTHER" id="PTHR15574:SF40">
    <property type="entry name" value="WD AND TETRATRICOPEPTIDE REPEATS PROTEIN 1"/>
    <property type="match status" value="1"/>
</dbReference>
<dbReference type="Proteomes" id="UP001161017">
    <property type="component" value="Unassembled WGS sequence"/>
</dbReference>
<dbReference type="Pfam" id="PF00400">
    <property type="entry name" value="WD40"/>
    <property type="match status" value="2"/>
</dbReference>
<dbReference type="InterPro" id="IPR056146">
    <property type="entry name" value="DUF7729"/>
</dbReference>
<feature type="region of interest" description="Disordered" evidence="3">
    <location>
        <begin position="137"/>
        <end position="161"/>
    </location>
</feature>
<evidence type="ECO:0000256" key="2">
    <source>
        <dbReference type="ARBA" id="ARBA00022737"/>
    </source>
</evidence>
<feature type="region of interest" description="Disordered" evidence="3">
    <location>
        <begin position="438"/>
        <end position="487"/>
    </location>
</feature>
<feature type="compositionally biased region" description="Acidic residues" evidence="3">
    <location>
        <begin position="923"/>
        <end position="952"/>
    </location>
</feature>
<name>A0AA43QL77_9LECA</name>
<proteinExistence type="predicted"/>
<dbReference type="SUPFAM" id="SSF50978">
    <property type="entry name" value="WD40 repeat-like"/>
    <property type="match status" value="1"/>
</dbReference>
<feature type="region of interest" description="Disordered" evidence="3">
    <location>
        <begin position="920"/>
        <end position="952"/>
    </location>
</feature>
<feature type="compositionally biased region" description="Polar residues" evidence="3">
    <location>
        <begin position="1103"/>
        <end position="1119"/>
    </location>
</feature>
<evidence type="ECO:0000313" key="5">
    <source>
        <dbReference type="EMBL" id="MDI1488533.1"/>
    </source>
</evidence>
<dbReference type="InterPro" id="IPR015943">
    <property type="entry name" value="WD40/YVTN_repeat-like_dom_sf"/>
</dbReference>
<feature type="domain" description="DUF7729" evidence="4">
    <location>
        <begin position="1"/>
        <end position="136"/>
    </location>
</feature>
<keyword evidence="6" id="KW-1185">Reference proteome</keyword>
<dbReference type="InterPro" id="IPR036322">
    <property type="entry name" value="WD40_repeat_dom_sf"/>
</dbReference>
<evidence type="ECO:0000256" key="3">
    <source>
        <dbReference type="SAM" id="MobiDB-lite"/>
    </source>
</evidence>
<feature type="region of interest" description="Disordered" evidence="3">
    <location>
        <begin position="873"/>
        <end position="906"/>
    </location>
</feature>